<keyword evidence="7" id="KW-1185">Reference proteome</keyword>
<dbReference type="OrthoDB" id="9790390at2"/>
<comment type="caution">
    <text evidence="6">The sequence shown here is derived from an EMBL/GenBank/DDBJ whole genome shotgun (WGS) entry which is preliminary data.</text>
</comment>
<dbReference type="SUPFAM" id="SSF52833">
    <property type="entry name" value="Thioredoxin-like"/>
    <property type="match status" value="1"/>
</dbReference>
<evidence type="ECO:0000256" key="2">
    <source>
        <dbReference type="ARBA" id="ARBA00022982"/>
    </source>
</evidence>
<dbReference type="InterPro" id="IPR017937">
    <property type="entry name" value="Thioredoxin_CS"/>
</dbReference>
<dbReference type="PANTHER" id="PTHR45663:SF11">
    <property type="entry name" value="GEO12009P1"/>
    <property type="match status" value="1"/>
</dbReference>
<dbReference type="GO" id="GO:0015035">
    <property type="term" value="F:protein-disulfide reductase activity"/>
    <property type="evidence" value="ECO:0007669"/>
    <property type="project" value="TreeGrafter"/>
</dbReference>
<dbReference type="PROSITE" id="PS00194">
    <property type="entry name" value="THIOREDOXIN_1"/>
    <property type="match status" value="1"/>
</dbReference>
<dbReference type="CDD" id="cd02947">
    <property type="entry name" value="TRX_family"/>
    <property type="match status" value="1"/>
</dbReference>
<evidence type="ECO:0000313" key="6">
    <source>
        <dbReference type="EMBL" id="PHP65317.1"/>
    </source>
</evidence>
<dbReference type="EMBL" id="PDVP01000016">
    <property type="protein sequence ID" value="PHP65317.1"/>
    <property type="molecule type" value="Genomic_DNA"/>
</dbReference>
<keyword evidence="3" id="KW-1015">Disulfide bond</keyword>
<dbReference type="Proteomes" id="UP000221168">
    <property type="component" value="Unassembled WGS sequence"/>
</dbReference>
<dbReference type="PANTHER" id="PTHR45663">
    <property type="entry name" value="GEO12009P1"/>
    <property type="match status" value="1"/>
</dbReference>
<keyword evidence="4" id="KW-0676">Redox-active center</keyword>
<dbReference type="PROSITE" id="PS51352">
    <property type="entry name" value="THIOREDOXIN_2"/>
    <property type="match status" value="1"/>
</dbReference>
<evidence type="ECO:0000313" key="7">
    <source>
        <dbReference type="Proteomes" id="UP000221168"/>
    </source>
</evidence>
<protein>
    <submittedName>
        <fullName evidence="6">Thioredoxin TrxC</fullName>
    </submittedName>
</protein>
<organism evidence="6 7">
    <name type="scientific">Zhengella mangrovi</name>
    <dbReference type="NCBI Taxonomy" id="1982044"/>
    <lineage>
        <taxon>Bacteria</taxon>
        <taxon>Pseudomonadati</taxon>
        <taxon>Pseudomonadota</taxon>
        <taxon>Alphaproteobacteria</taxon>
        <taxon>Hyphomicrobiales</taxon>
        <taxon>Notoacmeibacteraceae</taxon>
        <taxon>Zhengella</taxon>
    </lineage>
</organism>
<evidence type="ECO:0000259" key="5">
    <source>
        <dbReference type="PROSITE" id="PS51352"/>
    </source>
</evidence>
<gene>
    <name evidence="6" type="ORF">CSC94_19520</name>
</gene>
<dbReference type="NCBIfam" id="NF008229">
    <property type="entry name" value="PRK10996.1"/>
    <property type="match status" value="1"/>
</dbReference>
<dbReference type="InterPro" id="IPR036249">
    <property type="entry name" value="Thioredoxin-like_sf"/>
</dbReference>
<accession>A0A2G1QIE7</accession>
<sequence>MSGPTLFTCASCGRKNRAPEGKPLEAARCGVCKTPLFADHPADVDEATFKRIAGGDDLPVVVDVWAPWCGPCRTMAPAFAQAADTLKGQIRFIKINADTAPGLMQAYGIQGIPTMLMFKGGKLANRVSGALPAGQIVTWAQQAG</sequence>
<dbReference type="Pfam" id="PF00085">
    <property type="entry name" value="Thioredoxin"/>
    <property type="match status" value="1"/>
</dbReference>
<evidence type="ECO:0000256" key="3">
    <source>
        <dbReference type="ARBA" id="ARBA00023157"/>
    </source>
</evidence>
<keyword evidence="1" id="KW-0813">Transport</keyword>
<dbReference type="GO" id="GO:0005829">
    <property type="term" value="C:cytosol"/>
    <property type="evidence" value="ECO:0007669"/>
    <property type="project" value="TreeGrafter"/>
</dbReference>
<dbReference type="RefSeq" id="WP_099308058.1">
    <property type="nucleotide sequence ID" value="NZ_PDVP01000016.1"/>
</dbReference>
<evidence type="ECO:0000256" key="1">
    <source>
        <dbReference type="ARBA" id="ARBA00022448"/>
    </source>
</evidence>
<dbReference type="InterPro" id="IPR013766">
    <property type="entry name" value="Thioredoxin_domain"/>
</dbReference>
<name>A0A2G1QIE7_9HYPH</name>
<feature type="domain" description="Thioredoxin" evidence="5">
    <location>
        <begin position="18"/>
        <end position="144"/>
    </location>
</feature>
<dbReference type="PRINTS" id="PR00421">
    <property type="entry name" value="THIOREDOXIN"/>
</dbReference>
<keyword evidence="2" id="KW-0249">Electron transport</keyword>
<dbReference type="Gene3D" id="2.30.30.380">
    <property type="entry name" value="Zn-finger domain of Sec23/24"/>
    <property type="match status" value="1"/>
</dbReference>
<dbReference type="GO" id="GO:0045454">
    <property type="term" value="P:cell redox homeostasis"/>
    <property type="evidence" value="ECO:0007669"/>
    <property type="project" value="TreeGrafter"/>
</dbReference>
<evidence type="ECO:0000256" key="4">
    <source>
        <dbReference type="ARBA" id="ARBA00023284"/>
    </source>
</evidence>
<dbReference type="Gene3D" id="3.40.30.10">
    <property type="entry name" value="Glutaredoxin"/>
    <property type="match status" value="1"/>
</dbReference>
<proteinExistence type="predicted"/>
<reference evidence="6 7" key="1">
    <citation type="submission" date="2017-10" db="EMBL/GenBank/DDBJ databases">
        <title>Sedimentibacterium mangrovi gen. nov., sp. nov., a novel member of family Phyllobacteriacea isolated from mangrove sediment.</title>
        <authorList>
            <person name="Liao H."/>
            <person name="Tian Y."/>
        </authorList>
    </citation>
    <scope>NUCLEOTIDE SEQUENCE [LARGE SCALE GENOMIC DNA]</scope>
    <source>
        <strain evidence="6 7">X9-2-2</strain>
    </source>
</reference>
<dbReference type="AlphaFoldDB" id="A0A2G1QIE7"/>